<feature type="compositionally biased region" description="Low complexity" evidence="1">
    <location>
        <begin position="295"/>
        <end position="309"/>
    </location>
</feature>
<evidence type="ECO:0000313" key="2">
    <source>
        <dbReference type="EMBL" id="KAJ1091778.1"/>
    </source>
</evidence>
<evidence type="ECO:0000256" key="1">
    <source>
        <dbReference type="SAM" id="MobiDB-lite"/>
    </source>
</evidence>
<feature type="region of interest" description="Disordered" evidence="1">
    <location>
        <begin position="279"/>
        <end position="324"/>
    </location>
</feature>
<dbReference type="EMBL" id="JANPWB010000015">
    <property type="protein sequence ID" value="KAJ1091778.1"/>
    <property type="molecule type" value="Genomic_DNA"/>
</dbReference>
<sequence>MVVCGVSVSSIRGSVSSVPPGPTLLSRVRDCSAPVNARAQRRLSALYAGLVGSHSPQRGDTSFASLPFGSCRGSSLLLGAQPSGGHVFCRTTESSTPPSSVILGRAGDHPVPASARALRGLRASPSGLVVSRSPQHGSTKFISWPLGSCRGSDLSLLPLHFTFLMLGAQSLGAPLVAAPSDPSRHWWSSTGQKTTLFPLVREPSVGLAPLLPDPLSRALHRVGTQSLPSGHLGRGLTLPPLHAFYFRLLDAQSSGPRCVAVPPGPVLLSEEQGPPRFSPCASPMWAKRSSRQSHHASSSATVVASRSPSLRSAKSTFPAVSGAH</sequence>
<proteinExistence type="predicted"/>
<evidence type="ECO:0000313" key="3">
    <source>
        <dbReference type="Proteomes" id="UP001066276"/>
    </source>
</evidence>
<name>A0AAV7LLA2_PLEWA</name>
<dbReference type="Proteomes" id="UP001066276">
    <property type="component" value="Chromosome 11"/>
</dbReference>
<protein>
    <submittedName>
        <fullName evidence="2">Uncharacterized protein</fullName>
    </submittedName>
</protein>
<reference evidence="2" key="1">
    <citation type="journal article" date="2022" name="bioRxiv">
        <title>Sequencing and chromosome-scale assembly of the giantPleurodeles waltlgenome.</title>
        <authorList>
            <person name="Brown T."/>
            <person name="Elewa A."/>
            <person name="Iarovenko S."/>
            <person name="Subramanian E."/>
            <person name="Araus A.J."/>
            <person name="Petzold A."/>
            <person name="Susuki M."/>
            <person name="Suzuki K.-i.T."/>
            <person name="Hayashi T."/>
            <person name="Toyoda A."/>
            <person name="Oliveira C."/>
            <person name="Osipova E."/>
            <person name="Leigh N.D."/>
            <person name="Simon A."/>
            <person name="Yun M.H."/>
        </authorList>
    </citation>
    <scope>NUCLEOTIDE SEQUENCE</scope>
    <source>
        <strain evidence="2">20211129_DDA</strain>
        <tissue evidence="2">Liver</tissue>
    </source>
</reference>
<comment type="caution">
    <text evidence="2">The sequence shown here is derived from an EMBL/GenBank/DDBJ whole genome shotgun (WGS) entry which is preliminary data.</text>
</comment>
<accession>A0AAV7LLA2</accession>
<keyword evidence="3" id="KW-1185">Reference proteome</keyword>
<gene>
    <name evidence="2" type="ORF">NDU88_004893</name>
</gene>
<organism evidence="2 3">
    <name type="scientific">Pleurodeles waltl</name>
    <name type="common">Iberian ribbed newt</name>
    <dbReference type="NCBI Taxonomy" id="8319"/>
    <lineage>
        <taxon>Eukaryota</taxon>
        <taxon>Metazoa</taxon>
        <taxon>Chordata</taxon>
        <taxon>Craniata</taxon>
        <taxon>Vertebrata</taxon>
        <taxon>Euteleostomi</taxon>
        <taxon>Amphibia</taxon>
        <taxon>Batrachia</taxon>
        <taxon>Caudata</taxon>
        <taxon>Salamandroidea</taxon>
        <taxon>Salamandridae</taxon>
        <taxon>Pleurodelinae</taxon>
        <taxon>Pleurodeles</taxon>
    </lineage>
</organism>
<dbReference type="AlphaFoldDB" id="A0AAV7LLA2"/>